<gene>
    <name evidence="2" type="ORF">JOF57_002304</name>
</gene>
<proteinExistence type="predicted"/>
<feature type="region of interest" description="Disordered" evidence="1">
    <location>
        <begin position="170"/>
        <end position="202"/>
    </location>
</feature>
<reference evidence="2 3" key="1">
    <citation type="submission" date="2021-03" db="EMBL/GenBank/DDBJ databases">
        <title>Sequencing the genomes of 1000 actinobacteria strains.</title>
        <authorList>
            <person name="Klenk H.-P."/>
        </authorList>
    </citation>
    <scope>NUCLEOTIDE SEQUENCE [LARGE SCALE GENOMIC DNA]</scope>
    <source>
        <strain evidence="2 3">DSM 46713</strain>
    </source>
</reference>
<organism evidence="2 3">
    <name type="scientific">Mycolicibacterium lutetiense</name>
    <dbReference type="NCBI Taxonomy" id="1641992"/>
    <lineage>
        <taxon>Bacteria</taxon>
        <taxon>Bacillati</taxon>
        <taxon>Actinomycetota</taxon>
        <taxon>Actinomycetes</taxon>
        <taxon>Mycobacteriales</taxon>
        <taxon>Mycobacteriaceae</taxon>
        <taxon>Mycolicibacterium</taxon>
    </lineage>
</organism>
<dbReference type="RefSeq" id="WP_209916512.1">
    <property type="nucleotide sequence ID" value="NZ_JAGIOP010000002.1"/>
</dbReference>
<comment type="caution">
    <text evidence="2">The sequence shown here is derived from an EMBL/GenBank/DDBJ whole genome shotgun (WGS) entry which is preliminary data.</text>
</comment>
<dbReference type="Proteomes" id="UP000694460">
    <property type="component" value="Unassembled WGS sequence"/>
</dbReference>
<evidence type="ECO:0000256" key="1">
    <source>
        <dbReference type="SAM" id="MobiDB-lite"/>
    </source>
</evidence>
<evidence type="ECO:0000313" key="2">
    <source>
        <dbReference type="EMBL" id="MBP2452391.1"/>
    </source>
</evidence>
<name>A0ABS4ZSA7_9MYCO</name>
<protein>
    <submittedName>
        <fullName evidence="2">Uncharacterized protein</fullName>
    </submittedName>
</protein>
<dbReference type="EMBL" id="JAGIOP010000002">
    <property type="protein sequence ID" value="MBP2452391.1"/>
    <property type="molecule type" value="Genomic_DNA"/>
</dbReference>
<accession>A0ABS4ZSA7</accession>
<sequence>MSRPDEVQLEKLGMIASELQEVIAERGYRVDVALNVDPAFGSGQARAWLLRDLVMDAIDESASRVGVEFQTINGGGRELQTVGNGVIHRFRCKSASRISDDQIEVLASSDSPLVVEEGGMYAVEPWIFGYISSSPTMLDEVFIAPILDFVEGNPGHFDLGRPIQLLGSELPPKGSGFKPSDEGLEGFGDDDVASGDADSDSA</sequence>
<feature type="compositionally biased region" description="Acidic residues" evidence="1">
    <location>
        <begin position="182"/>
        <end position="202"/>
    </location>
</feature>
<evidence type="ECO:0000313" key="3">
    <source>
        <dbReference type="Proteomes" id="UP000694460"/>
    </source>
</evidence>
<keyword evidence="3" id="KW-1185">Reference proteome</keyword>